<dbReference type="RefSeq" id="XP_031856685.1">
    <property type="nucleotide sequence ID" value="XM_032000794.1"/>
</dbReference>
<dbReference type="InterPro" id="IPR019412">
    <property type="entry name" value="IML2/TPR_39"/>
</dbReference>
<dbReference type="GO" id="GO:0005634">
    <property type="term" value="C:nucleus"/>
    <property type="evidence" value="ECO:0007669"/>
    <property type="project" value="TreeGrafter"/>
</dbReference>
<dbReference type="PANTHER" id="PTHR31859">
    <property type="entry name" value="TETRATRICOPEPTIDE REPEAT PROTEIN 39 FAMILY MEMBER"/>
    <property type="match status" value="1"/>
</dbReference>
<comment type="similarity">
    <text evidence="1">Belongs to the IML2 family.</text>
</comment>
<accession>A0A5E8CAA9</accession>
<dbReference type="GO" id="GO:0005741">
    <property type="term" value="C:mitochondrial outer membrane"/>
    <property type="evidence" value="ECO:0007669"/>
    <property type="project" value="TreeGrafter"/>
</dbReference>
<evidence type="ECO:0000256" key="1">
    <source>
        <dbReference type="ARBA" id="ARBA00010925"/>
    </source>
</evidence>
<organism evidence="3 4">
    <name type="scientific">Magnusiomyces paraingens</name>
    <dbReference type="NCBI Taxonomy" id="2606893"/>
    <lineage>
        <taxon>Eukaryota</taxon>
        <taxon>Fungi</taxon>
        <taxon>Dikarya</taxon>
        <taxon>Ascomycota</taxon>
        <taxon>Saccharomycotina</taxon>
        <taxon>Dipodascomycetes</taxon>
        <taxon>Dipodascales</taxon>
        <taxon>Dipodascaceae</taxon>
        <taxon>Magnusiomyces</taxon>
    </lineage>
</organism>
<dbReference type="GO" id="GO:0005829">
    <property type="term" value="C:cytosol"/>
    <property type="evidence" value="ECO:0007669"/>
    <property type="project" value="TreeGrafter"/>
</dbReference>
<evidence type="ECO:0000256" key="2">
    <source>
        <dbReference type="SAM" id="MobiDB-lite"/>
    </source>
</evidence>
<gene>
    <name evidence="3" type="ORF">SAPINGB_P006080</name>
</gene>
<keyword evidence="4" id="KW-1185">Reference proteome</keyword>
<feature type="compositionally biased region" description="Polar residues" evidence="2">
    <location>
        <begin position="184"/>
        <end position="202"/>
    </location>
</feature>
<feature type="compositionally biased region" description="Low complexity" evidence="2">
    <location>
        <begin position="203"/>
        <end position="234"/>
    </location>
</feature>
<feature type="compositionally biased region" description="Polar residues" evidence="2">
    <location>
        <begin position="10"/>
        <end position="20"/>
    </location>
</feature>
<dbReference type="AlphaFoldDB" id="A0A5E8CAA9"/>
<feature type="region of interest" description="Disordered" evidence="2">
    <location>
        <begin position="1"/>
        <end position="20"/>
    </location>
</feature>
<protein>
    <recommendedName>
        <fullName evidence="5">Inclusion body clearance protein IML2</fullName>
    </recommendedName>
</protein>
<evidence type="ECO:0000313" key="3">
    <source>
        <dbReference type="EMBL" id="VVT58186.1"/>
    </source>
</evidence>
<dbReference type="OrthoDB" id="2154985at2759"/>
<feature type="region of interest" description="Disordered" evidence="2">
    <location>
        <begin position="184"/>
        <end position="247"/>
    </location>
</feature>
<dbReference type="EMBL" id="CABVLU010000005">
    <property type="protein sequence ID" value="VVT58186.1"/>
    <property type="molecule type" value="Genomic_DNA"/>
</dbReference>
<proteinExistence type="inferred from homology"/>
<sequence length="780" mass="86412">MLRALGLSRGSASEPPTRSASSVSINLLDEAISLEHALRSMDLLMDDRIEEAQQLLSVGDSTFFKLARGVIAFIEATLGFEPEAIKKASDALYAAEESATADRNRAIKSGYKTSAQFPPGLEYAVVHAESQLLGAITLFLSESVIDTAKALLKLRKAYQTLDEVYKQMQAADYKSTFIDSSKFVSNSTPNLNDPTSSLKTKPSSASIRTTSSVSSSSTTSKSTTSTKKSSSSKSNNKHKDSDDDGVLTLELLRNPEITKKARQFEHARMQRANGHTLREASSDEIENFITRKLDELQLKNQSSTTPSVAGQEAVDEYIISAVNACYGILQLVISILPAGIGRVLSIVGFKGSKEESLRLLWHAVESLNIHGALGLLALLQYYDGPTQVSDIALPVKEGQPTLAELDAVPLPDDDDILFSLAPDPDDQATTKRRLRIGLRRARKHFNKGALWQLQEGRMEASRGNLREAIAIMDDTSRGPINMRQVEGLMLFDKTMFIVTIHGFEIAADNFIRLIDLNTWSHMFYTYLSAVCHVEIYRKYKHSDPELAAKSKKAAADAMERAPSFLGKRKFMAKTMPFDVFTLRKLNSWKAIAKAKNIHIVDAIGTSPIHEVIYFWNGFGRMLPQDLDTTLELLGYAANPKALYTSNKGTDADVIEETEDEALIRNLLQSISLRCLGKVEEGYELLKTQVIPKIYVETPNKGHYASGLPKVHFTKTNKDPWVSPSAVYELAVFVWQMEGTKSVQKVRDYLEIANSYADDYELSTRVGLKVKTALSKLENVK</sequence>
<reference evidence="3 4" key="1">
    <citation type="submission" date="2019-09" db="EMBL/GenBank/DDBJ databases">
        <authorList>
            <person name="Brejova B."/>
        </authorList>
    </citation>
    <scope>NUCLEOTIDE SEQUENCE [LARGE SCALE GENOMIC DNA]</scope>
</reference>
<dbReference type="Proteomes" id="UP000398389">
    <property type="component" value="Unassembled WGS sequence"/>
</dbReference>
<evidence type="ECO:0000313" key="4">
    <source>
        <dbReference type="Proteomes" id="UP000398389"/>
    </source>
</evidence>
<name>A0A5E8CAA9_9ASCO</name>
<dbReference type="GeneID" id="43584894"/>
<evidence type="ECO:0008006" key="5">
    <source>
        <dbReference type="Google" id="ProtNLM"/>
    </source>
</evidence>
<dbReference type="Pfam" id="PF10300">
    <property type="entry name" value="Iml2-TPR_39"/>
    <property type="match status" value="1"/>
</dbReference>
<dbReference type="PANTHER" id="PTHR31859:SF1">
    <property type="entry name" value="TETRATRICOPEPTIDE REPEAT PROTEIN 39C"/>
    <property type="match status" value="1"/>
</dbReference>